<dbReference type="AlphaFoldDB" id="A0A0L0H5D3"/>
<dbReference type="eggNOG" id="KOG2921">
    <property type="taxonomic scope" value="Eukaryota"/>
</dbReference>
<name>A0A0L0H5D3_SPIPD</name>
<reference evidence="2 3" key="1">
    <citation type="submission" date="2009-08" db="EMBL/GenBank/DDBJ databases">
        <title>The Genome Sequence of Spizellomyces punctatus strain DAOM BR117.</title>
        <authorList>
            <consortium name="The Broad Institute Genome Sequencing Platform"/>
            <person name="Russ C."/>
            <person name="Cuomo C."/>
            <person name="Shea T."/>
            <person name="Young S.K."/>
            <person name="Zeng Q."/>
            <person name="Koehrsen M."/>
            <person name="Haas B."/>
            <person name="Borodovsky M."/>
            <person name="Guigo R."/>
            <person name="Alvarado L."/>
            <person name="Berlin A."/>
            <person name="Bochicchio J."/>
            <person name="Borenstein D."/>
            <person name="Chapman S."/>
            <person name="Chen Z."/>
            <person name="Engels R."/>
            <person name="Freedman E."/>
            <person name="Gellesch M."/>
            <person name="Goldberg J."/>
            <person name="Griggs A."/>
            <person name="Gujja S."/>
            <person name="Heiman D."/>
            <person name="Hepburn T."/>
            <person name="Howarth C."/>
            <person name="Jen D."/>
            <person name="Larson L."/>
            <person name="Lewis B."/>
            <person name="Mehta T."/>
            <person name="Park D."/>
            <person name="Pearson M."/>
            <person name="Roberts A."/>
            <person name="Saif S."/>
            <person name="Shenoy N."/>
            <person name="Sisk P."/>
            <person name="Stolte C."/>
            <person name="Sykes S."/>
            <person name="Thomson T."/>
            <person name="Walk T."/>
            <person name="White J."/>
            <person name="Yandava C."/>
            <person name="Burger G."/>
            <person name="Gray M.W."/>
            <person name="Holland P.W.H."/>
            <person name="King N."/>
            <person name="Lang F.B.F."/>
            <person name="Roger A.J."/>
            <person name="Ruiz-Trillo I."/>
            <person name="Lander E."/>
            <person name="Nusbaum C."/>
        </authorList>
    </citation>
    <scope>NUCLEOTIDE SEQUENCE [LARGE SCALE GENOMIC DNA]</scope>
    <source>
        <strain evidence="2 3">DAOM BR117</strain>
    </source>
</reference>
<evidence type="ECO:0000313" key="2">
    <source>
        <dbReference type="EMBL" id="KNC96432.1"/>
    </source>
</evidence>
<dbReference type="GO" id="GO:0016020">
    <property type="term" value="C:membrane"/>
    <property type="evidence" value="ECO:0007669"/>
    <property type="project" value="InterPro"/>
</dbReference>
<dbReference type="GO" id="GO:0031293">
    <property type="term" value="P:membrane protein intracellular domain proteolysis"/>
    <property type="evidence" value="ECO:0007669"/>
    <property type="project" value="TreeGrafter"/>
</dbReference>
<dbReference type="VEuPathDB" id="FungiDB:SPPG_08026"/>
<dbReference type="GeneID" id="27691205"/>
<feature type="transmembrane region" description="Helical" evidence="1">
    <location>
        <begin position="141"/>
        <end position="160"/>
    </location>
</feature>
<proteinExistence type="predicted"/>
<dbReference type="InParanoid" id="A0A0L0H5D3"/>
<keyword evidence="1" id="KW-1133">Transmembrane helix</keyword>
<dbReference type="GO" id="GO:1905897">
    <property type="term" value="P:regulation of response to endoplasmic reticulum stress"/>
    <property type="evidence" value="ECO:0007669"/>
    <property type="project" value="TreeGrafter"/>
</dbReference>
<protein>
    <submittedName>
        <fullName evidence="2">Uncharacterized protein</fullName>
    </submittedName>
</protein>
<feature type="transmembrane region" description="Helical" evidence="1">
    <location>
        <begin position="180"/>
        <end position="204"/>
    </location>
</feature>
<keyword evidence="3" id="KW-1185">Reference proteome</keyword>
<dbReference type="STRING" id="645134.A0A0L0H5D3"/>
<dbReference type="EMBL" id="KQ257468">
    <property type="protein sequence ID" value="KNC96432.1"/>
    <property type="molecule type" value="Genomic_DNA"/>
</dbReference>
<gene>
    <name evidence="2" type="ORF">SPPG_08026</name>
</gene>
<dbReference type="PANTHER" id="PTHR13325">
    <property type="entry name" value="PROTEASE M50 MEMBRANE-BOUND TRANSCRIPTION FACTOR SITE 2 PROTEASE"/>
    <property type="match status" value="1"/>
</dbReference>
<evidence type="ECO:0000313" key="3">
    <source>
        <dbReference type="Proteomes" id="UP000053201"/>
    </source>
</evidence>
<sequence length="244" mass="27783">MTLLSLVTSLLAIWSFIYFLLSFCGRSQRRSRRRTSFLPTYSTPPSRVHNSEFHYQFGFFRYTTTVLNQAVFRIGREWNGLWKWWFGREMMAGQMVGSDEVQDFRSKVDWIYSTGGLANHMGNTQGLVALMPGVNLPLSDMGYYVSGILVCALVHEVFVPDAFLTLREASLGLLRPAEKLKIVCAGVWHNVVLVGMVFCMLWGLSWVFLRYRRSEGVVVLDVLDESPLAGHLVVGETVRWVNAN</sequence>
<evidence type="ECO:0000256" key="1">
    <source>
        <dbReference type="SAM" id="Phobius"/>
    </source>
</evidence>
<accession>A0A0L0H5D3</accession>
<organism evidence="2 3">
    <name type="scientific">Spizellomyces punctatus (strain DAOM BR117)</name>
    <dbReference type="NCBI Taxonomy" id="645134"/>
    <lineage>
        <taxon>Eukaryota</taxon>
        <taxon>Fungi</taxon>
        <taxon>Fungi incertae sedis</taxon>
        <taxon>Chytridiomycota</taxon>
        <taxon>Chytridiomycota incertae sedis</taxon>
        <taxon>Chytridiomycetes</taxon>
        <taxon>Spizellomycetales</taxon>
        <taxon>Spizellomycetaceae</taxon>
        <taxon>Spizellomyces</taxon>
    </lineage>
</organism>
<dbReference type="InterPro" id="IPR001193">
    <property type="entry name" value="MBTPS2"/>
</dbReference>
<feature type="transmembrane region" description="Helical" evidence="1">
    <location>
        <begin position="6"/>
        <end position="24"/>
    </location>
</feature>
<dbReference type="Proteomes" id="UP000053201">
    <property type="component" value="Unassembled WGS sequence"/>
</dbReference>
<dbReference type="GO" id="GO:0004222">
    <property type="term" value="F:metalloendopeptidase activity"/>
    <property type="evidence" value="ECO:0007669"/>
    <property type="project" value="InterPro"/>
</dbReference>
<dbReference type="PANTHER" id="PTHR13325:SF3">
    <property type="entry name" value="MEMBRANE-BOUND TRANSCRIPTION FACTOR SITE-2 PROTEASE"/>
    <property type="match status" value="1"/>
</dbReference>
<dbReference type="GO" id="GO:0005737">
    <property type="term" value="C:cytoplasm"/>
    <property type="evidence" value="ECO:0007669"/>
    <property type="project" value="TreeGrafter"/>
</dbReference>
<keyword evidence="1" id="KW-0812">Transmembrane</keyword>
<keyword evidence="1" id="KW-0472">Membrane</keyword>
<dbReference type="RefSeq" id="XP_016604472.1">
    <property type="nucleotide sequence ID" value="XM_016756178.1"/>
</dbReference>
<dbReference type="OrthoDB" id="7694678at2759"/>